<feature type="domain" description="ABC-2 type transporter transmembrane" evidence="7">
    <location>
        <begin position="19"/>
        <end position="388"/>
    </location>
</feature>
<dbReference type="EMBL" id="SWLG01000004">
    <property type="protein sequence ID" value="TLS38042.1"/>
    <property type="molecule type" value="Genomic_DNA"/>
</dbReference>
<feature type="transmembrane region" description="Helical" evidence="6">
    <location>
        <begin position="228"/>
        <end position="254"/>
    </location>
</feature>
<evidence type="ECO:0000313" key="9">
    <source>
        <dbReference type="Proteomes" id="UP000308230"/>
    </source>
</evidence>
<comment type="caution">
    <text evidence="8">The sequence shown here is derived from an EMBL/GenBank/DDBJ whole genome shotgun (WGS) entry which is preliminary data.</text>
</comment>
<keyword evidence="9" id="KW-1185">Reference proteome</keyword>
<dbReference type="Proteomes" id="UP000308230">
    <property type="component" value="Unassembled WGS sequence"/>
</dbReference>
<dbReference type="Pfam" id="PF12698">
    <property type="entry name" value="ABC2_membrane_3"/>
    <property type="match status" value="1"/>
</dbReference>
<dbReference type="PANTHER" id="PTHR30294">
    <property type="entry name" value="MEMBRANE COMPONENT OF ABC TRANSPORTER YHHJ-RELATED"/>
    <property type="match status" value="1"/>
</dbReference>
<evidence type="ECO:0000256" key="1">
    <source>
        <dbReference type="ARBA" id="ARBA00004651"/>
    </source>
</evidence>
<reference evidence="8 9" key="1">
    <citation type="submission" date="2019-04" db="EMBL/GenBank/DDBJ databases">
        <title>Bacillus caeni sp. nov., a bacterium isolated from mangrove sediment.</title>
        <authorList>
            <person name="Huang H."/>
            <person name="Mo K."/>
            <person name="Hu Y."/>
        </authorList>
    </citation>
    <scope>NUCLEOTIDE SEQUENCE [LARGE SCALE GENOMIC DNA]</scope>
    <source>
        <strain evidence="8 9">HB172195</strain>
    </source>
</reference>
<dbReference type="GO" id="GO:0140359">
    <property type="term" value="F:ABC-type transporter activity"/>
    <property type="evidence" value="ECO:0007669"/>
    <property type="project" value="InterPro"/>
</dbReference>
<evidence type="ECO:0000256" key="5">
    <source>
        <dbReference type="ARBA" id="ARBA00023136"/>
    </source>
</evidence>
<keyword evidence="2" id="KW-1003">Cell membrane</keyword>
<comment type="subcellular location">
    <subcellularLocation>
        <location evidence="1">Cell membrane</location>
        <topology evidence="1">Multi-pass membrane protein</topology>
    </subcellularLocation>
</comment>
<evidence type="ECO:0000259" key="7">
    <source>
        <dbReference type="Pfam" id="PF12698"/>
    </source>
</evidence>
<evidence type="ECO:0000256" key="6">
    <source>
        <dbReference type="SAM" id="Phobius"/>
    </source>
</evidence>
<proteinExistence type="predicted"/>
<gene>
    <name evidence="8" type="ORF">FCL54_05715</name>
</gene>
<evidence type="ECO:0000256" key="4">
    <source>
        <dbReference type="ARBA" id="ARBA00022989"/>
    </source>
</evidence>
<protein>
    <submittedName>
        <fullName evidence="8">ABC transporter permease</fullName>
    </submittedName>
</protein>
<keyword evidence="5 6" id="KW-0472">Membrane</keyword>
<sequence>MNKFWVVLFHTYLQRLKSKSFLITTAITIALIYGLVNLPTIMDYFDKDKIEKVAVIDKSNVLFAPLQKQIEQMNGTIDLEHYEGTEDSARTQVMEGELDSYLILKTNSKGFPEATYKAKTVAEQRVPADLEQALQQIKGGIAAEQLGLSEAQIAEVYSPVDFNKVALEEGAKTEDELNQARVFVYILLFVIYFSVLFYGNMIAVEVATEKASRVMEILISSVSPVKQMFGKILGVALLGLTQYFLILLSGFLFLRGSGSTTINEGLVSFLDFSNLSLELIGYAVIFFLLGYLLYATLLAMVGSLVSRVEEVQQMIMPVQLFIIAAFFIAMYGLSNPEAGIVTAASYFPLFTPIVMFLRIGMINIPWWEAGLGILLLIGSIVVCALVGAKVYRGGVLMYGKSTSLKDFKRALTLAKKES</sequence>
<feature type="transmembrane region" description="Helical" evidence="6">
    <location>
        <begin position="339"/>
        <end position="357"/>
    </location>
</feature>
<keyword evidence="3 6" id="KW-0812">Transmembrane</keyword>
<accession>A0A5R9F2Y5</accession>
<feature type="transmembrane region" description="Helical" evidence="6">
    <location>
        <begin position="369"/>
        <end position="391"/>
    </location>
</feature>
<dbReference type="PANTHER" id="PTHR30294:SF29">
    <property type="entry name" value="MULTIDRUG ABC TRANSPORTER PERMEASE YBHS-RELATED"/>
    <property type="match status" value="1"/>
</dbReference>
<evidence type="ECO:0000256" key="2">
    <source>
        <dbReference type="ARBA" id="ARBA00022475"/>
    </source>
</evidence>
<feature type="transmembrane region" description="Helical" evidence="6">
    <location>
        <begin position="279"/>
        <end position="302"/>
    </location>
</feature>
<dbReference type="AlphaFoldDB" id="A0A5R9F2Y5"/>
<dbReference type="RefSeq" id="WP_138124117.1">
    <property type="nucleotide sequence ID" value="NZ_SWLG01000004.1"/>
</dbReference>
<feature type="transmembrane region" description="Helical" evidence="6">
    <location>
        <begin position="21"/>
        <end position="42"/>
    </location>
</feature>
<dbReference type="GO" id="GO:0005886">
    <property type="term" value="C:plasma membrane"/>
    <property type="evidence" value="ECO:0007669"/>
    <property type="project" value="UniProtKB-SubCell"/>
</dbReference>
<feature type="transmembrane region" description="Helical" evidence="6">
    <location>
        <begin position="182"/>
        <end position="207"/>
    </location>
</feature>
<name>A0A5R9F2Y5_9BACL</name>
<dbReference type="InterPro" id="IPR051449">
    <property type="entry name" value="ABC-2_transporter_component"/>
</dbReference>
<dbReference type="OrthoDB" id="9768837at2"/>
<feature type="transmembrane region" description="Helical" evidence="6">
    <location>
        <begin position="314"/>
        <end position="333"/>
    </location>
</feature>
<keyword evidence="4 6" id="KW-1133">Transmembrane helix</keyword>
<evidence type="ECO:0000256" key="3">
    <source>
        <dbReference type="ARBA" id="ARBA00022692"/>
    </source>
</evidence>
<dbReference type="InterPro" id="IPR013525">
    <property type="entry name" value="ABC2_TM"/>
</dbReference>
<organism evidence="8 9">
    <name type="scientific">Exobacillus caeni</name>
    <dbReference type="NCBI Taxonomy" id="2574798"/>
    <lineage>
        <taxon>Bacteria</taxon>
        <taxon>Bacillati</taxon>
        <taxon>Bacillota</taxon>
        <taxon>Bacilli</taxon>
        <taxon>Bacillales</taxon>
        <taxon>Guptibacillaceae</taxon>
        <taxon>Exobacillus</taxon>
    </lineage>
</organism>
<evidence type="ECO:0000313" key="8">
    <source>
        <dbReference type="EMBL" id="TLS38042.1"/>
    </source>
</evidence>